<proteinExistence type="inferred from homology"/>
<name>A0A444XHH7_ARAHY</name>
<evidence type="ECO:0000256" key="1">
    <source>
        <dbReference type="ARBA" id="ARBA00007626"/>
    </source>
</evidence>
<comment type="caution">
    <text evidence="2">The sequence shown here is derived from an EMBL/GenBank/DDBJ whole genome shotgun (WGS) entry which is preliminary data.</text>
</comment>
<reference evidence="2 3" key="1">
    <citation type="submission" date="2019-01" db="EMBL/GenBank/DDBJ databases">
        <title>Sequencing of cultivated peanut Arachis hypogaea provides insights into genome evolution and oil improvement.</title>
        <authorList>
            <person name="Chen X."/>
        </authorList>
    </citation>
    <scope>NUCLEOTIDE SEQUENCE [LARGE SCALE GENOMIC DNA]</scope>
    <source>
        <strain evidence="3">cv. Fuhuasheng</strain>
        <tissue evidence="2">Leaves</tissue>
    </source>
</reference>
<keyword evidence="3" id="KW-1185">Reference proteome</keyword>
<dbReference type="STRING" id="3818.A0A444XHH7"/>
<dbReference type="PANTHER" id="PTHR45717:SF11">
    <property type="entry name" value="PENTACOTRIPEPTIDE-REPEAT REGION OF PRORP DOMAIN-CONTAINING PROTEIN"/>
    <property type="match status" value="1"/>
</dbReference>
<organism evidence="2 3">
    <name type="scientific">Arachis hypogaea</name>
    <name type="common">Peanut</name>
    <dbReference type="NCBI Taxonomy" id="3818"/>
    <lineage>
        <taxon>Eukaryota</taxon>
        <taxon>Viridiplantae</taxon>
        <taxon>Streptophyta</taxon>
        <taxon>Embryophyta</taxon>
        <taxon>Tracheophyta</taxon>
        <taxon>Spermatophyta</taxon>
        <taxon>Magnoliopsida</taxon>
        <taxon>eudicotyledons</taxon>
        <taxon>Gunneridae</taxon>
        <taxon>Pentapetalae</taxon>
        <taxon>rosids</taxon>
        <taxon>fabids</taxon>
        <taxon>Fabales</taxon>
        <taxon>Fabaceae</taxon>
        <taxon>Papilionoideae</taxon>
        <taxon>50 kb inversion clade</taxon>
        <taxon>dalbergioids sensu lato</taxon>
        <taxon>Dalbergieae</taxon>
        <taxon>Pterocarpus clade</taxon>
        <taxon>Arachis</taxon>
    </lineage>
</organism>
<dbReference type="GO" id="GO:0005739">
    <property type="term" value="C:mitochondrion"/>
    <property type="evidence" value="ECO:0007669"/>
    <property type="project" value="TreeGrafter"/>
</dbReference>
<gene>
    <name evidence="2" type="ORF">Ahy_B09g095991</name>
</gene>
<accession>A0A444XHH7</accession>
<sequence length="246" mass="28679">MRRAPSAHLRFRFLCIQSSRESSESDSKSPQNLESLSRRIEMLRKGEAVESAFRTWMGDGFPVHRGHVFHAINRLRKLNMNKRPLEVMEWVIRERPYRPRELDYSYLVEFTIKLHGIEHGEKLFPRIPTEFQNELLYNNLVIAMLDKGVIKLSLEYMKKMRELAYPISHLVFNRLIILHSSPSRKKLIPKLVVVVVEEVGGGCCGGGVVVVVVEGVVGRENLHWVKLWEVVEEEEEVEDSHELRRL</sequence>
<dbReference type="Proteomes" id="UP000289738">
    <property type="component" value="Chromosome B09"/>
</dbReference>
<evidence type="ECO:0000313" key="2">
    <source>
        <dbReference type="EMBL" id="RYQ89244.1"/>
    </source>
</evidence>
<dbReference type="AlphaFoldDB" id="A0A444XHH7"/>
<comment type="similarity">
    <text evidence="1">Belongs to the PPR family. P subfamily.</text>
</comment>
<protein>
    <recommendedName>
        <fullName evidence="4">Pentatricopeptide repeat-containing protein</fullName>
    </recommendedName>
</protein>
<evidence type="ECO:0008006" key="4">
    <source>
        <dbReference type="Google" id="ProtNLM"/>
    </source>
</evidence>
<dbReference type="PANTHER" id="PTHR45717">
    <property type="entry name" value="OS12G0527900 PROTEIN"/>
    <property type="match status" value="1"/>
</dbReference>
<evidence type="ECO:0000313" key="3">
    <source>
        <dbReference type="Proteomes" id="UP000289738"/>
    </source>
</evidence>
<dbReference type="EMBL" id="SDMP01000019">
    <property type="protein sequence ID" value="RYQ89244.1"/>
    <property type="molecule type" value="Genomic_DNA"/>
</dbReference>